<dbReference type="NCBIfam" id="NF041366">
    <property type="entry name" value="GntA_guanitoxin"/>
    <property type="match status" value="1"/>
</dbReference>
<dbReference type="InterPro" id="IPR014988">
    <property type="entry name" value="Uncharacterised_YqcI/YcgG"/>
</dbReference>
<comment type="caution">
    <text evidence="1">The sequence shown here is derived from an EMBL/GenBank/DDBJ whole genome shotgun (WGS) entry which is preliminary data.</text>
</comment>
<keyword evidence="2" id="KW-1185">Reference proteome</keyword>
<dbReference type="Pfam" id="PF08892">
    <property type="entry name" value="YqcI_YcgG"/>
    <property type="match status" value="1"/>
</dbReference>
<dbReference type="EMBL" id="BJYV01000022">
    <property type="protein sequence ID" value="GEO23343.1"/>
    <property type="molecule type" value="Genomic_DNA"/>
</dbReference>
<evidence type="ECO:0000313" key="2">
    <source>
        <dbReference type="Proteomes" id="UP000321301"/>
    </source>
</evidence>
<protein>
    <recommendedName>
        <fullName evidence="3">YqcI/YcgG family protein</fullName>
    </recommendedName>
</protein>
<reference evidence="1 2" key="1">
    <citation type="submission" date="2019-07" db="EMBL/GenBank/DDBJ databases">
        <title>Whole genome shotgun sequence of Cyclobacterium qasimii NBRC 106168.</title>
        <authorList>
            <person name="Hosoyama A."/>
            <person name="Uohara A."/>
            <person name="Ohji S."/>
            <person name="Ichikawa N."/>
        </authorList>
    </citation>
    <scope>NUCLEOTIDE SEQUENCE [LARGE SCALE GENOMIC DNA]</scope>
    <source>
        <strain evidence="1 2">NBRC 106168</strain>
    </source>
</reference>
<proteinExistence type="predicted"/>
<organism evidence="1 2">
    <name type="scientific">Cyclobacterium qasimii</name>
    <dbReference type="NCBI Taxonomy" id="1350429"/>
    <lineage>
        <taxon>Bacteria</taxon>
        <taxon>Pseudomonadati</taxon>
        <taxon>Bacteroidota</taxon>
        <taxon>Cytophagia</taxon>
        <taxon>Cytophagales</taxon>
        <taxon>Cyclobacteriaceae</taxon>
        <taxon>Cyclobacterium</taxon>
    </lineage>
</organism>
<name>A0A512CGK3_9BACT</name>
<gene>
    <name evidence="1" type="ORF">CQA01_38770</name>
</gene>
<accession>A0A512CGK3</accession>
<dbReference type="PANTHER" id="PTHR40045:SF1">
    <property type="entry name" value="YQCI_YCGG FAMILY PROTEIN"/>
    <property type="match status" value="1"/>
</dbReference>
<dbReference type="PANTHER" id="PTHR40045">
    <property type="entry name" value="YCGG FAMILY PROTEIN"/>
    <property type="match status" value="1"/>
</dbReference>
<sequence>MEPTNNSPKGGPKPQQINQEFKKFIVDNEHPCIMANAVFKLNNFELKLFDELASKNTAVKMLSALKAYLSNYDFNNNTFKSFIAAFPHTQVDSEEEFEQLLWKQLQYIYEIDEQPWDPNVSSDPENVNFSFSIAGHAFYVVGMHPHSSRLARRSPYPTMVFNLHSQFEQLREMKAFHKVRDKIRARDIAFQGNINPVLKDYGDSSEAIQYSGRNIADNWECPFHPKSEV</sequence>
<dbReference type="Proteomes" id="UP000321301">
    <property type="component" value="Unassembled WGS sequence"/>
</dbReference>
<dbReference type="AlphaFoldDB" id="A0A512CGK3"/>
<evidence type="ECO:0008006" key="3">
    <source>
        <dbReference type="Google" id="ProtNLM"/>
    </source>
</evidence>
<dbReference type="RefSeq" id="WP_051160275.1">
    <property type="nucleotide sequence ID" value="NZ_BJYV01000022.1"/>
</dbReference>
<evidence type="ECO:0000313" key="1">
    <source>
        <dbReference type="EMBL" id="GEO23343.1"/>
    </source>
</evidence>